<dbReference type="GeneID" id="69058673"/>
<sequence length="90" mass="9835">MNTEYKKLLLESLEKVHQAINKVEPVELPSLVHTEIEIITSIEKADQAAKMNAGLNNLVNEVKEALIGPTTKSQSNIDALLDELRGVGGK</sequence>
<dbReference type="Proteomes" id="UP000465035">
    <property type="component" value="Chromosome"/>
</dbReference>
<reference evidence="1 2" key="1">
    <citation type="submission" date="2019-12" db="EMBL/GenBank/DDBJ databases">
        <title>Lactobacillus hilgardii FLUB.</title>
        <authorList>
            <person name="Gustaw K."/>
        </authorList>
    </citation>
    <scope>NUCLEOTIDE SEQUENCE [LARGE SCALE GENOMIC DNA]</scope>
    <source>
        <strain evidence="1 2">FLUB</strain>
    </source>
</reference>
<proteinExistence type="predicted"/>
<name>A0A6P1E7B4_LENHI</name>
<dbReference type="AlphaFoldDB" id="A0A6P1E7B4"/>
<evidence type="ECO:0000313" key="1">
    <source>
        <dbReference type="EMBL" id="QHB52479.1"/>
    </source>
</evidence>
<gene>
    <name evidence="1" type="ORF">GQR93_09870</name>
</gene>
<dbReference type="EMBL" id="CP047121">
    <property type="protein sequence ID" value="QHB52479.1"/>
    <property type="molecule type" value="Genomic_DNA"/>
</dbReference>
<organism evidence="1 2">
    <name type="scientific">Lentilactobacillus hilgardii</name>
    <name type="common">Lactobacillus hilgardii</name>
    <dbReference type="NCBI Taxonomy" id="1588"/>
    <lineage>
        <taxon>Bacteria</taxon>
        <taxon>Bacillati</taxon>
        <taxon>Bacillota</taxon>
        <taxon>Bacilli</taxon>
        <taxon>Lactobacillales</taxon>
        <taxon>Lactobacillaceae</taxon>
        <taxon>Lentilactobacillus</taxon>
    </lineage>
</organism>
<accession>A0A6P1E7B4</accession>
<dbReference type="RefSeq" id="WP_159298779.1">
    <property type="nucleotide sequence ID" value="NZ_CP047121.1"/>
</dbReference>
<evidence type="ECO:0000313" key="2">
    <source>
        <dbReference type="Proteomes" id="UP000465035"/>
    </source>
</evidence>
<protein>
    <submittedName>
        <fullName evidence="1">Uncharacterized protein</fullName>
    </submittedName>
</protein>